<accession>A0A1J5QC88</accession>
<dbReference type="InterPro" id="IPR046358">
    <property type="entry name" value="Flagellin_C"/>
</dbReference>
<dbReference type="PANTHER" id="PTHR42792">
    <property type="entry name" value="FLAGELLIN"/>
    <property type="match status" value="1"/>
</dbReference>
<dbReference type="InterPro" id="IPR042187">
    <property type="entry name" value="Flagellin_C_sub2"/>
</dbReference>
<comment type="caution">
    <text evidence="3">The sequence shown here is derived from an EMBL/GenBank/DDBJ whole genome shotgun (WGS) entry which is preliminary data.</text>
</comment>
<organism evidence="3">
    <name type="scientific">mine drainage metagenome</name>
    <dbReference type="NCBI Taxonomy" id="410659"/>
    <lineage>
        <taxon>unclassified sequences</taxon>
        <taxon>metagenomes</taxon>
        <taxon>ecological metagenomes</taxon>
    </lineage>
</organism>
<dbReference type="InterPro" id="IPR001492">
    <property type="entry name" value="Flagellin"/>
</dbReference>
<evidence type="ECO:0000313" key="3">
    <source>
        <dbReference type="EMBL" id="OIQ77599.1"/>
    </source>
</evidence>
<dbReference type="GO" id="GO:0009288">
    <property type="term" value="C:bacterial-type flagellum"/>
    <property type="evidence" value="ECO:0007669"/>
    <property type="project" value="InterPro"/>
</dbReference>
<keyword evidence="3" id="KW-0966">Cell projection</keyword>
<dbReference type="GO" id="GO:0005198">
    <property type="term" value="F:structural molecule activity"/>
    <property type="evidence" value="ECO:0007669"/>
    <property type="project" value="InterPro"/>
</dbReference>
<dbReference type="Gene3D" id="1.20.1330.10">
    <property type="entry name" value="f41 fragment of flagellin, N-terminal domain"/>
    <property type="match status" value="1"/>
</dbReference>
<dbReference type="EMBL" id="MLJW01001576">
    <property type="protein sequence ID" value="OIQ77599.1"/>
    <property type="molecule type" value="Genomic_DNA"/>
</dbReference>
<keyword evidence="3" id="KW-0969">Cilium</keyword>
<dbReference type="SUPFAM" id="SSF64518">
    <property type="entry name" value="Phase 1 flagellin"/>
    <property type="match status" value="1"/>
</dbReference>
<dbReference type="Gene3D" id="6.10.10.10">
    <property type="entry name" value="Flagellar export chaperone, C-terminal domain"/>
    <property type="match status" value="1"/>
</dbReference>
<dbReference type="PANTHER" id="PTHR42792:SF2">
    <property type="entry name" value="FLAGELLIN"/>
    <property type="match status" value="1"/>
</dbReference>
<keyword evidence="1" id="KW-0975">Bacterial flagellum</keyword>
<keyword evidence="3" id="KW-0282">Flagellum</keyword>
<gene>
    <name evidence="3" type="primary">fliC_11</name>
    <name evidence="3" type="ORF">GALL_407020</name>
</gene>
<sequence>MTLTAAGAQTAWTTASASWITGQLTVDSSKSYSVSSTIAGATGFLVAKQEGSKLQSVDKMDVSTVDAANRTIAMADAAIATVDGQRARYGALQSRFENAVTNLQTTSDNLTASKSRIQDADFATETANLSRSQILQQAGTAMVAQANQLPQGVLALLR</sequence>
<dbReference type="Gene3D" id="2.170.280.10">
    <property type="entry name" value="f41 fragment of flagellin, middle domain"/>
    <property type="match status" value="1"/>
</dbReference>
<evidence type="ECO:0000259" key="2">
    <source>
        <dbReference type="Pfam" id="PF00700"/>
    </source>
</evidence>
<reference evidence="3" key="1">
    <citation type="submission" date="2016-10" db="EMBL/GenBank/DDBJ databases">
        <title>Sequence of Gallionella enrichment culture.</title>
        <authorList>
            <person name="Poehlein A."/>
            <person name="Muehling M."/>
            <person name="Daniel R."/>
        </authorList>
    </citation>
    <scope>NUCLEOTIDE SEQUENCE</scope>
</reference>
<name>A0A1J5QC88_9ZZZZ</name>
<evidence type="ECO:0000256" key="1">
    <source>
        <dbReference type="ARBA" id="ARBA00023143"/>
    </source>
</evidence>
<protein>
    <submittedName>
        <fullName evidence="3">B-type flagellin</fullName>
    </submittedName>
</protein>
<feature type="domain" description="Flagellin C-terminal" evidence="2">
    <location>
        <begin position="72"/>
        <end position="157"/>
    </location>
</feature>
<proteinExistence type="predicted"/>
<dbReference type="Pfam" id="PF00700">
    <property type="entry name" value="Flagellin_C"/>
    <property type="match status" value="1"/>
</dbReference>
<dbReference type="AlphaFoldDB" id="A0A1J5QC88"/>